<proteinExistence type="predicted"/>
<accession>A0A4S2KKB4</accession>
<dbReference type="EMBL" id="QBLH01002502">
    <property type="protein sequence ID" value="TGZ48307.1"/>
    <property type="molecule type" value="Genomic_DNA"/>
</dbReference>
<organism evidence="3 4">
    <name type="scientific">Temnothorax longispinosus</name>
    <dbReference type="NCBI Taxonomy" id="300112"/>
    <lineage>
        <taxon>Eukaryota</taxon>
        <taxon>Metazoa</taxon>
        <taxon>Ecdysozoa</taxon>
        <taxon>Arthropoda</taxon>
        <taxon>Hexapoda</taxon>
        <taxon>Insecta</taxon>
        <taxon>Pterygota</taxon>
        <taxon>Neoptera</taxon>
        <taxon>Endopterygota</taxon>
        <taxon>Hymenoptera</taxon>
        <taxon>Apocrita</taxon>
        <taxon>Aculeata</taxon>
        <taxon>Formicoidea</taxon>
        <taxon>Formicidae</taxon>
        <taxon>Myrmicinae</taxon>
        <taxon>Temnothorax</taxon>
    </lineage>
</organism>
<keyword evidence="2" id="KW-0812">Transmembrane</keyword>
<feature type="compositionally biased region" description="Basic and acidic residues" evidence="1">
    <location>
        <begin position="115"/>
        <end position="128"/>
    </location>
</feature>
<name>A0A4S2KKB4_9HYME</name>
<reference evidence="3 4" key="1">
    <citation type="journal article" date="2019" name="Philos. Trans. R. Soc. Lond., B, Biol. Sci.">
        <title>Ant behaviour and brain gene expression of defending hosts depend on the ecological success of the intruding social parasite.</title>
        <authorList>
            <person name="Kaur R."/>
            <person name="Stoldt M."/>
            <person name="Jongepier E."/>
            <person name="Feldmeyer B."/>
            <person name="Menzel F."/>
            <person name="Bornberg-Bauer E."/>
            <person name="Foitzik S."/>
        </authorList>
    </citation>
    <scope>NUCLEOTIDE SEQUENCE [LARGE SCALE GENOMIC DNA]</scope>
    <source>
        <tissue evidence="3">Whole body</tissue>
    </source>
</reference>
<evidence type="ECO:0000313" key="3">
    <source>
        <dbReference type="EMBL" id="TGZ48307.1"/>
    </source>
</evidence>
<feature type="transmembrane region" description="Helical" evidence="2">
    <location>
        <begin position="155"/>
        <end position="175"/>
    </location>
</feature>
<evidence type="ECO:0000256" key="1">
    <source>
        <dbReference type="SAM" id="MobiDB-lite"/>
    </source>
</evidence>
<keyword evidence="2" id="KW-1133">Transmembrane helix</keyword>
<protein>
    <submittedName>
        <fullName evidence="3">Uncharacterized protein</fullName>
    </submittedName>
</protein>
<dbReference type="Proteomes" id="UP000310200">
    <property type="component" value="Unassembled WGS sequence"/>
</dbReference>
<keyword evidence="4" id="KW-1185">Reference proteome</keyword>
<comment type="caution">
    <text evidence="3">The sequence shown here is derived from an EMBL/GenBank/DDBJ whole genome shotgun (WGS) entry which is preliminary data.</text>
</comment>
<feature type="region of interest" description="Disordered" evidence="1">
    <location>
        <begin position="65"/>
        <end position="128"/>
    </location>
</feature>
<keyword evidence="2" id="KW-0472">Membrane</keyword>
<sequence>MNLLRQPARLAYGVPRSQTGTFKDKEDYFLRKTRIDGQKNVKLIMDCMAYAYIYMYVTASSQGRRGRYMPVAAREKERKIKGDRKTAPDRQRRPIGRETGATRKSTPPSSASVDVESRRARRRGEGEELKEVMKIRRSRKGAYDMRMRRSTRKTGALILDLVTLTPAGVSLPAYYTRLRTH</sequence>
<evidence type="ECO:0000256" key="2">
    <source>
        <dbReference type="SAM" id="Phobius"/>
    </source>
</evidence>
<evidence type="ECO:0000313" key="4">
    <source>
        <dbReference type="Proteomes" id="UP000310200"/>
    </source>
</evidence>
<feature type="compositionally biased region" description="Basic and acidic residues" evidence="1">
    <location>
        <begin position="73"/>
        <end position="96"/>
    </location>
</feature>
<dbReference type="AlphaFoldDB" id="A0A4S2KKB4"/>
<gene>
    <name evidence="3" type="ORF">DBV15_09326</name>
</gene>